<evidence type="ECO:0000256" key="4">
    <source>
        <dbReference type="ARBA" id="ARBA00022723"/>
    </source>
</evidence>
<gene>
    <name evidence="9" type="ORF">CUESP1_1795</name>
</gene>
<dbReference type="AlphaFoldDB" id="M1ZCW3"/>
<protein>
    <recommendedName>
        <fullName evidence="1">N(6)-L-threonylcarbamoyladenine synthase</fullName>
        <ecNumber evidence="1">2.3.1.234</ecNumber>
    </recommendedName>
</protein>
<evidence type="ECO:0000256" key="2">
    <source>
        <dbReference type="ARBA" id="ARBA00022679"/>
    </source>
</evidence>
<comment type="catalytic activity">
    <reaction evidence="7">
        <text>L-threonylcarbamoyladenylate + adenosine(37) in tRNA = N(6)-L-threonylcarbamoyladenosine(37) in tRNA + AMP + H(+)</text>
        <dbReference type="Rhea" id="RHEA:37059"/>
        <dbReference type="Rhea" id="RHEA-COMP:10162"/>
        <dbReference type="Rhea" id="RHEA-COMP:10163"/>
        <dbReference type="ChEBI" id="CHEBI:15378"/>
        <dbReference type="ChEBI" id="CHEBI:73682"/>
        <dbReference type="ChEBI" id="CHEBI:74411"/>
        <dbReference type="ChEBI" id="CHEBI:74418"/>
        <dbReference type="ChEBI" id="CHEBI:456215"/>
        <dbReference type="EC" id="2.3.1.234"/>
    </reaction>
</comment>
<dbReference type="PRINTS" id="PR00789">
    <property type="entry name" value="OSIALOPTASE"/>
</dbReference>
<dbReference type="Proteomes" id="UP000245423">
    <property type="component" value="Chromosome 1"/>
</dbReference>
<name>M1ZCW3_9FIRM</name>
<dbReference type="Pfam" id="PF00814">
    <property type="entry name" value="TsaD"/>
    <property type="match status" value="1"/>
</dbReference>
<dbReference type="PANTHER" id="PTHR11735">
    <property type="entry name" value="TRNA N6-ADENOSINE THREONYLCARBAMOYLTRANSFERASE"/>
    <property type="match status" value="1"/>
</dbReference>
<keyword evidence="3" id="KW-0819">tRNA processing</keyword>
<feature type="domain" description="Gcp-like" evidence="8">
    <location>
        <begin position="52"/>
        <end position="319"/>
    </location>
</feature>
<evidence type="ECO:0000313" key="9">
    <source>
        <dbReference type="EMBL" id="SHD77158.1"/>
    </source>
</evidence>
<accession>M1ZCW3</accession>
<evidence type="ECO:0000256" key="3">
    <source>
        <dbReference type="ARBA" id="ARBA00022694"/>
    </source>
</evidence>
<keyword evidence="6" id="KW-0012">Acyltransferase</keyword>
<keyword evidence="2" id="KW-0808">Transferase</keyword>
<dbReference type="GO" id="GO:0008033">
    <property type="term" value="P:tRNA processing"/>
    <property type="evidence" value="ECO:0007669"/>
    <property type="project" value="UniProtKB-KW"/>
</dbReference>
<evidence type="ECO:0000256" key="5">
    <source>
        <dbReference type="ARBA" id="ARBA00023004"/>
    </source>
</evidence>
<reference evidence="9 10" key="1">
    <citation type="submission" date="2016-11" db="EMBL/GenBank/DDBJ databases">
        <authorList>
            <person name="Manzoor S."/>
        </authorList>
    </citation>
    <scope>NUCLEOTIDE SEQUENCE [LARGE SCALE GENOMIC DNA]</scope>
    <source>
        <strain evidence="9">Clostridium ultunense strain Esp</strain>
    </source>
</reference>
<dbReference type="InterPro" id="IPR000905">
    <property type="entry name" value="Gcp-like_dom"/>
</dbReference>
<keyword evidence="4" id="KW-0479">Metal-binding</keyword>
<dbReference type="PANTHER" id="PTHR11735:SF6">
    <property type="entry name" value="TRNA N6-ADENOSINE THREONYLCARBAMOYLTRANSFERASE, MITOCHONDRIAL"/>
    <property type="match status" value="1"/>
</dbReference>
<dbReference type="EMBL" id="LT669839">
    <property type="protein sequence ID" value="SHD77158.1"/>
    <property type="molecule type" value="Genomic_DNA"/>
</dbReference>
<evidence type="ECO:0000313" key="10">
    <source>
        <dbReference type="Proteomes" id="UP000245423"/>
    </source>
</evidence>
<dbReference type="EC" id="2.3.1.234" evidence="1"/>
<dbReference type="OrthoDB" id="1675500at2"/>
<dbReference type="InterPro" id="IPR017861">
    <property type="entry name" value="KAE1/TsaD"/>
</dbReference>
<dbReference type="GO" id="GO:0061711">
    <property type="term" value="F:tRNA N(6)-L-threonylcarbamoyladenine synthase activity"/>
    <property type="evidence" value="ECO:0007669"/>
    <property type="project" value="UniProtKB-EC"/>
</dbReference>
<dbReference type="RefSeq" id="WP_005586094.1">
    <property type="nucleotide sequence ID" value="NZ_LT669839.1"/>
</dbReference>
<dbReference type="InterPro" id="IPR043129">
    <property type="entry name" value="ATPase_NBD"/>
</dbReference>
<keyword evidence="5" id="KW-0408">Iron</keyword>
<dbReference type="GO" id="GO:0016787">
    <property type="term" value="F:hydrolase activity"/>
    <property type="evidence" value="ECO:0007669"/>
    <property type="project" value="UniProtKB-KW"/>
</dbReference>
<organism evidence="9 10">
    <name type="scientific">[Clostridium] ultunense Esp</name>
    <dbReference type="NCBI Taxonomy" id="1288971"/>
    <lineage>
        <taxon>Bacteria</taxon>
        <taxon>Bacillati</taxon>
        <taxon>Bacillota</taxon>
        <taxon>Tissierellia</taxon>
        <taxon>Tissierellales</taxon>
        <taxon>Tepidimicrobiaceae</taxon>
        <taxon>Schnuerera</taxon>
    </lineage>
</organism>
<dbReference type="GO" id="GO:0046872">
    <property type="term" value="F:metal ion binding"/>
    <property type="evidence" value="ECO:0007669"/>
    <property type="project" value="UniProtKB-KW"/>
</dbReference>
<keyword evidence="10" id="KW-1185">Reference proteome</keyword>
<evidence type="ECO:0000256" key="7">
    <source>
        <dbReference type="ARBA" id="ARBA00048117"/>
    </source>
</evidence>
<keyword evidence="9" id="KW-0378">Hydrolase</keyword>
<proteinExistence type="predicted"/>
<sequence length="329" mass="36667">MDLLEEGIIMSNRYFIGIDTSAYTTSLAIIDNEDNIVLDLRKVLEVKKGQKGLRQQEAVFQHINNLPLLIEKMMMEIDITKVDTIACSNKPRSVEDSYMPVFVVGKGQAFILSKILGTKYSEYSHQEGHIGAGIMGSQLKDCDKFLSLHISGGTTELLLVSNKKNQMSIDIIGGTLDLSLGQLIDRIGVELGLPFPCGMEMDKISQRGNVLNLNIPISLKDKTWFNISGLENYFKNLIKDSSYAIEDIFATLFNTISILLYNIIINSHIEYKLDDILITGGVSANEHIRGSLYNKLSDNNIRPYFAKIPLSTDNGVGVAYLAKEKFSSR</sequence>
<dbReference type="HOGENOM" id="CLU_023208_3_0_9"/>
<evidence type="ECO:0000259" key="8">
    <source>
        <dbReference type="Pfam" id="PF00814"/>
    </source>
</evidence>
<evidence type="ECO:0000256" key="6">
    <source>
        <dbReference type="ARBA" id="ARBA00023315"/>
    </source>
</evidence>
<dbReference type="SUPFAM" id="SSF53067">
    <property type="entry name" value="Actin-like ATPase domain"/>
    <property type="match status" value="1"/>
</dbReference>
<dbReference type="Gene3D" id="3.30.420.40">
    <property type="match status" value="2"/>
</dbReference>
<evidence type="ECO:0000256" key="1">
    <source>
        <dbReference type="ARBA" id="ARBA00012156"/>
    </source>
</evidence>